<protein>
    <submittedName>
        <fullName evidence="6">Isoprenylcysteine carboxylmethyltransferase family protein</fullName>
    </submittedName>
</protein>
<evidence type="ECO:0000256" key="1">
    <source>
        <dbReference type="ARBA" id="ARBA00004127"/>
    </source>
</evidence>
<keyword evidence="4 5" id="KW-0472">Membrane</keyword>
<dbReference type="RefSeq" id="WP_345336059.1">
    <property type="nucleotide sequence ID" value="NZ_BAABJZ010000090.1"/>
</dbReference>
<dbReference type="PANTHER" id="PTHR12714">
    <property type="entry name" value="PROTEIN-S ISOPRENYLCYSTEINE O-METHYLTRANSFERASE"/>
    <property type="match status" value="1"/>
</dbReference>
<dbReference type="Pfam" id="PF04191">
    <property type="entry name" value="PEMT"/>
    <property type="match status" value="1"/>
</dbReference>
<evidence type="ECO:0000256" key="5">
    <source>
        <dbReference type="SAM" id="Phobius"/>
    </source>
</evidence>
<gene>
    <name evidence="6" type="ORF">GCM10023333_28130</name>
</gene>
<evidence type="ECO:0000256" key="3">
    <source>
        <dbReference type="ARBA" id="ARBA00022989"/>
    </source>
</evidence>
<evidence type="ECO:0000256" key="4">
    <source>
        <dbReference type="ARBA" id="ARBA00023136"/>
    </source>
</evidence>
<dbReference type="Gene3D" id="1.20.120.1630">
    <property type="match status" value="1"/>
</dbReference>
<feature type="transmembrane region" description="Helical" evidence="5">
    <location>
        <begin position="91"/>
        <end position="121"/>
    </location>
</feature>
<evidence type="ECO:0000256" key="2">
    <source>
        <dbReference type="ARBA" id="ARBA00022692"/>
    </source>
</evidence>
<dbReference type="EMBL" id="BAABJZ010000090">
    <property type="protein sequence ID" value="GAA4893285.1"/>
    <property type="molecule type" value="Genomic_DNA"/>
</dbReference>
<dbReference type="InterPro" id="IPR007318">
    <property type="entry name" value="Phopholipid_MeTrfase"/>
</dbReference>
<keyword evidence="2 5" id="KW-0812">Transmembrane</keyword>
<proteinExistence type="predicted"/>
<reference evidence="7" key="1">
    <citation type="journal article" date="2019" name="Int. J. Syst. Evol. Microbiol.">
        <title>The Global Catalogue of Microorganisms (GCM) 10K type strain sequencing project: providing services to taxonomists for standard genome sequencing and annotation.</title>
        <authorList>
            <consortium name="The Broad Institute Genomics Platform"/>
            <consortium name="The Broad Institute Genome Sequencing Center for Infectious Disease"/>
            <person name="Wu L."/>
            <person name="Ma J."/>
        </authorList>
    </citation>
    <scope>NUCLEOTIDE SEQUENCE [LARGE SCALE GENOMIC DNA]</scope>
    <source>
        <strain evidence="7">JCM 18401</strain>
    </source>
</reference>
<organism evidence="6 7">
    <name type="scientific">Ferrimonas pelagia</name>
    <dbReference type="NCBI Taxonomy" id="1177826"/>
    <lineage>
        <taxon>Bacteria</taxon>
        <taxon>Pseudomonadati</taxon>
        <taxon>Pseudomonadota</taxon>
        <taxon>Gammaproteobacteria</taxon>
        <taxon>Alteromonadales</taxon>
        <taxon>Ferrimonadaceae</taxon>
        <taxon>Ferrimonas</taxon>
    </lineage>
</organism>
<accession>A0ABP9FCW5</accession>
<sequence>MHALELKVPPLLIALIASQLMTLLARLGPRWPLPPVFKNSLLALALALGVLIALAGVLAFRRASTTVHPARPDATALVNGGIYRLTRNPMYLGMLLALLGWSLYLSALLPLLVLPLFVLYMNRFQIGPEERHLLQRFGREFDHYCQRVRRWL</sequence>
<evidence type="ECO:0000313" key="7">
    <source>
        <dbReference type="Proteomes" id="UP001499988"/>
    </source>
</evidence>
<comment type="caution">
    <text evidence="6">The sequence shown here is derived from an EMBL/GenBank/DDBJ whole genome shotgun (WGS) entry which is preliminary data.</text>
</comment>
<keyword evidence="7" id="KW-1185">Reference proteome</keyword>
<comment type="subcellular location">
    <subcellularLocation>
        <location evidence="1">Endomembrane system</location>
        <topology evidence="1">Multi-pass membrane protein</topology>
    </subcellularLocation>
</comment>
<dbReference type="Proteomes" id="UP001499988">
    <property type="component" value="Unassembled WGS sequence"/>
</dbReference>
<dbReference type="PANTHER" id="PTHR12714:SF24">
    <property type="entry name" value="SLR1182 PROTEIN"/>
    <property type="match status" value="1"/>
</dbReference>
<keyword evidence="3 5" id="KW-1133">Transmembrane helix</keyword>
<evidence type="ECO:0000313" key="6">
    <source>
        <dbReference type="EMBL" id="GAA4893285.1"/>
    </source>
</evidence>
<name>A0ABP9FCW5_9GAMM</name>
<feature type="transmembrane region" description="Helical" evidence="5">
    <location>
        <begin position="41"/>
        <end position="60"/>
    </location>
</feature>